<accession>A0ABP9WD05</accession>
<dbReference type="SUPFAM" id="SSF51306">
    <property type="entry name" value="LexA/Signal peptidase"/>
    <property type="match status" value="1"/>
</dbReference>
<dbReference type="Gene3D" id="2.10.109.10">
    <property type="entry name" value="Umud Fragment, subunit A"/>
    <property type="match status" value="1"/>
</dbReference>
<dbReference type="Pfam" id="PF00717">
    <property type="entry name" value="Peptidase_S24"/>
    <property type="match status" value="1"/>
</dbReference>
<feature type="domain" description="Peptidase S24/S26A/S26B/S26C" evidence="1">
    <location>
        <begin position="11"/>
        <end position="96"/>
    </location>
</feature>
<reference evidence="2 3" key="1">
    <citation type="submission" date="2024-02" db="EMBL/GenBank/DDBJ databases">
        <title>Deinococcus carri NBRC 110142.</title>
        <authorList>
            <person name="Ichikawa N."/>
            <person name="Katano-Makiyama Y."/>
            <person name="Hidaka K."/>
        </authorList>
    </citation>
    <scope>NUCLEOTIDE SEQUENCE [LARGE SCALE GENOMIC DNA]</scope>
    <source>
        <strain evidence="2 3">NBRC 110142</strain>
    </source>
</reference>
<dbReference type="EMBL" id="BAABRP010000027">
    <property type="protein sequence ID" value="GAA5514911.1"/>
    <property type="molecule type" value="Genomic_DNA"/>
</dbReference>
<dbReference type="InterPro" id="IPR015927">
    <property type="entry name" value="Peptidase_S24_S26A/B/C"/>
</dbReference>
<dbReference type="InterPro" id="IPR039418">
    <property type="entry name" value="LexA-like"/>
</dbReference>
<evidence type="ECO:0000313" key="2">
    <source>
        <dbReference type="EMBL" id="GAA5514911.1"/>
    </source>
</evidence>
<comment type="caution">
    <text evidence="2">The sequence shown here is derived from an EMBL/GenBank/DDBJ whole genome shotgun (WGS) entry which is preliminary data.</text>
</comment>
<proteinExistence type="predicted"/>
<protein>
    <recommendedName>
        <fullName evidence="1">Peptidase S24/S26A/S26B/S26C domain-containing protein</fullName>
    </recommendedName>
</protein>
<evidence type="ECO:0000259" key="1">
    <source>
        <dbReference type="Pfam" id="PF00717"/>
    </source>
</evidence>
<evidence type="ECO:0000313" key="3">
    <source>
        <dbReference type="Proteomes" id="UP001401887"/>
    </source>
</evidence>
<dbReference type="Proteomes" id="UP001401887">
    <property type="component" value="Unassembled WGS sequence"/>
</dbReference>
<keyword evidence="3" id="KW-1185">Reference proteome</keyword>
<organism evidence="2 3">
    <name type="scientific">Deinococcus carri</name>
    <dbReference type="NCBI Taxonomy" id="1211323"/>
    <lineage>
        <taxon>Bacteria</taxon>
        <taxon>Thermotogati</taxon>
        <taxon>Deinococcota</taxon>
        <taxon>Deinococci</taxon>
        <taxon>Deinococcales</taxon>
        <taxon>Deinococcaceae</taxon>
        <taxon>Deinococcus</taxon>
    </lineage>
</organism>
<name>A0ABP9WD05_9DEIO</name>
<dbReference type="CDD" id="cd06529">
    <property type="entry name" value="S24_LexA-like"/>
    <property type="match status" value="1"/>
</dbReference>
<gene>
    <name evidence="2" type="ORF">Dcar01_03675</name>
</gene>
<dbReference type="InterPro" id="IPR036286">
    <property type="entry name" value="LexA/Signal_pep-like_sf"/>
</dbReference>
<sequence length="116" mass="13156">MPIPPGFRRFGMFVLQVDGDSMTLADGTGITHGAFVLVDSKDVLSDTGHTFAFRLPDGNLVVKRLRPHCGRPAMYSDNPAYPPVQLDRTIRNCGRVYAVSQDGRHWEHTRYRPWDR</sequence>